<dbReference type="Pfam" id="PF13499">
    <property type="entry name" value="EF-hand_7"/>
    <property type="match status" value="1"/>
</dbReference>
<dbReference type="InterPro" id="IPR018247">
    <property type="entry name" value="EF_Hand_1_Ca_BS"/>
</dbReference>
<feature type="domain" description="EF-hand" evidence="2">
    <location>
        <begin position="47"/>
        <end position="82"/>
    </location>
</feature>
<evidence type="ECO:0000313" key="4">
    <source>
        <dbReference type="EMBL" id="KAL0491921.1"/>
    </source>
</evidence>
<evidence type="ECO:0000313" key="5">
    <source>
        <dbReference type="Proteomes" id="UP001431209"/>
    </source>
</evidence>
<dbReference type="SUPFAM" id="SSF47473">
    <property type="entry name" value="EF-hand"/>
    <property type="match status" value="1"/>
</dbReference>
<dbReference type="CDD" id="cd00051">
    <property type="entry name" value="EFh"/>
    <property type="match status" value="1"/>
</dbReference>
<gene>
    <name evidence="4" type="ORF">AKO1_000496</name>
    <name evidence="3" type="ORF">AKO1_003453</name>
</gene>
<dbReference type="InterPro" id="IPR011992">
    <property type="entry name" value="EF-hand-dom_pair"/>
</dbReference>
<keyword evidence="1" id="KW-0106">Calcium</keyword>
<dbReference type="Proteomes" id="UP001431209">
    <property type="component" value="Unassembled WGS sequence"/>
</dbReference>
<evidence type="ECO:0000313" key="3">
    <source>
        <dbReference type="EMBL" id="KAL0484619.1"/>
    </source>
</evidence>
<dbReference type="SMART" id="SM00054">
    <property type="entry name" value="EFh"/>
    <property type="match status" value="2"/>
</dbReference>
<dbReference type="GO" id="GO:0005509">
    <property type="term" value="F:calcium ion binding"/>
    <property type="evidence" value="ECO:0007669"/>
    <property type="project" value="InterPro"/>
</dbReference>
<accession>A0AAW2Z6S7</accession>
<evidence type="ECO:0000259" key="2">
    <source>
        <dbReference type="PROSITE" id="PS50222"/>
    </source>
</evidence>
<dbReference type="AlphaFoldDB" id="A0AAW2Z6S7"/>
<keyword evidence="5" id="KW-1185">Reference proteome</keyword>
<organism evidence="3 5">
    <name type="scientific">Acrasis kona</name>
    <dbReference type="NCBI Taxonomy" id="1008807"/>
    <lineage>
        <taxon>Eukaryota</taxon>
        <taxon>Discoba</taxon>
        <taxon>Heterolobosea</taxon>
        <taxon>Tetramitia</taxon>
        <taxon>Eutetramitia</taxon>
        <taxon>Acrasidae</taxon>
        <taxon>Acrasis</taxon>
    </lineage>
</organism>
<reference evidence="3 5" key="1">
    <citation type="submission" date="2024-03" db="EMBL/GenBank/DDBJ databases">
        <title>The Acrasis kona genome and developmental transcriptomes reveal deep origins of eukaryotic multicellular pathways.</title>
        <authorList>
            <person name="Sheikh S."/>
            <person name="Fu C.-J."/>
            <person name="Brown M.W."/>
            <person name="Baldauf S.L."/>
        </authorList>
    </citation>
    <scope>NUCLEOTIDE SEQUENCE [LARGE SCALE GENOMIC DNA]</scope>
    <source>
        <strain evidence="3 5">ATCC MYA-3509</strain>
    </source>
</reference>
<dbReference type="Gene3D" id="1.10.238.10">
    <property type="entry name" value="EF-hand"/>
    <property type="match status" value="1"/>
</dbReference>
<dbReference type="PROSITE" id="PS50222">
    <property type="entry name" value="EF_HAND_2"/>
    <property type="match status" value="2"/>
</dbReference>
<dbReference type="EMBL" id="JAOPGA020001887">
    <property type="protein sequence ID" value="KAL0491921.1"/>
    <property type="molecule type" value="Genomic_DNA"/>
</dbReference>
<protein>
    <submittedName>
        <fullName evidence="3">Polcalcin</fullName>
    </submittedName>
</protein>
<dbReference type="PROSITE" id="PS00018">
    <property type="entry name" value="EF_HAND_1"/>
    <property type="match status" value="2"/>
</dbReference>
<dbReference type="InterPro" id="IPR002048">
    <property type="entry name" value="EF_hand_dom"/>
</dbReference>
<comment type="caution">
    <text evidence="3">The sequence shown here is derived from an EMBL/GenBank/DDBJ whole genome shotgun (WGS) entry which is preliminary data.</text>
</comment>
<evidence type="ECO:0000256" key="1">
    <source>
        <dbReference type="ARBA" id="ARBA00022837"/>
    </source>
</evidence>
<sequence>MSNLFDKLTPEQQAAVDSCFKRIDIDRSGQLTEEELGNMLKLLGEPSTPEHTKRLMKEIDTNGDGRVSWLEFRESMAKYFLN</sequence>
<dbReference type="EMBL" id="JAOPGA020001056">
    <property type="protein sequence ID" value="KAL0484619.1"/>
    <property type="molecule type" value="Genomic_DNA"/>
</dbReference>
<name>A0AAW2Z6S7_9EUKA</name>
<feature type="domain" description="EF-hand" evidence="2">
    <location>
        <begin position="11"/>
        <end position="46"/>
    </location>
</feature>
<proteinExistence type="predicted"/>